<keyword evidence="2" id="KW-1185">Reference proteome</keyword>
<name>A0A6P4ZB34_BRABE</name>
<evidence type="ECO:0000313" key="3">
    <source>
        <dbReference type="RefSeq" id="XP_019633843.1"/>
    </source>
</evidence>
<sequence>MRKLGRSADIGRIASKHVKVAVTERPSSRSKGEPNNNRNNTGKADMGSNPNNRNNTGTWDMGSNPNNNRNNTGKEDMGSSPNNRNNTGTWDMGSSPNNNTGGMAETDSTPDMLVSGDSNFSILYMPWVYDLNLNLWT</sequence>
<dbReference type="RefSeq" id="XP_019633843.1">
    <property type="nucleotide sequence ID" value="XM_019778284.1"/>
</dbReference>
<dbReference type="Proteomes" id="UP000515135">
    <property type="component" value="Unplaced"/>
</dbReference>
<organism evidence="2 3">
    <name type="scientific">Branchiostoma belcheri</name>
    <name type="common">Amphioxus</name>
    <dbReference type="NCBI Taxonomy" id="7741"/>
    <lineage>
        <taxon>Eukaryota</taxon>
        <taxon>Metazoa</taxon>
        <taxon>Chordata</taxon>
        <taxon>Cephalochordata</taxon>
        <taxon>Leptocardii</taxon>
        <taxon>Amphioxiformes</taxon>
        <taxon>Branchiostomatidae</taxon>
        <taxon>Branchiostoma</taxon>
    </lineage>
</organism>
<feature type="compositionally biased region" description="Polar residues" evidence="1">
    <location>
        <begin position="33"/>
        <end position="63"/>
    </location>
</feature>
<accession>A0A6P4ZB34</accession>
<proteinExistence type="predicted"/>
<feature type="compositionally biased region" description="Polar residues" evidence="1">
    <location>
        <begin position="79"/>
        <end position="108"/>
    </location>
</feature>
<feature type="region of interest" description="Disordered" evidence="1">
    <location>
        <begin position="1"/>
        <end position="108"/>
    </location>
</feature>
<evidence type="ECO:0000313" key="2">
    <source>
        <dbReference type="Proteomes" id="UP000515135"/>
    </source>
</evidence>
<evidence type="ECO:0000256" key="1">
    <source>
        <dbReference type="SAM" id="MobiDB-lite"/>
    </source>
</evidence>
<protein>
    <submittedName>
        <fullName evidence="3">Uncharacterized protein</fullName>
    </submittedName>
</protein>
<dbReference type="KEGG" id="bbel:109477211"/>
<reference evidence="3" key="1">
    <citation type="submission" date="2025-08" db="UniProtKB">
        <authorList>
            <consortium name="RefSeq"/>
        </authorList>
    </citation>
    <scope>IDENTIFICATION</scope>
    <source>
        <tissue evidence="3">Gonad</tissue>
    </source>
</reference>
<dbReference type="AlphaFoldDB" id="A0A6P4ZB34"/>
<dbReference type="GeneID" id="109477211"/>
<gene>
    <name evidence="3" type="primary">LOC109477211</name>
</gene>